<feature type="region of interest" description="Disordered" evidence="1">
    <location>
        <begin position="1"/>
        <end position="51"/>
    </location>
</feature>
<organism evidence="2 3">
    <name type="scientific">Globodera rostochiensis</name>
    <name type="common">Golden nematode worm</name>
    <name type="synonym">Heterodera rostochiensis</name>
    <dbReference type="NCBI Taxonomy" id="31243"/>
    <lineage>
        <taxon>Eukaryota</taxon>
        <taxon>Metazoa</taxon>
        <taxon>Ecdysozoa</taxon>
        <taxon>Nematoda</taxon>
        <taxon>Chromadorea</taxon>
        <taxon>Rhabditida</taxon>
        <taxon>Tylenchina</taxon>
        <taxon>Tylenchomorpha</taxon>
        <taxon>Tylenchoidea</taxon>
        <taxon>Heteroderidae</taxon>
        <taxon>Heteroderinae</taxon>
        <taxon>Globodera</taxon>
    </lineage>
</organism>
<evidence type="ECO:0000313" key="3">
    <source>
        <dbReference type="WBParaSite" id="Gr19_v10_g16479.t1"/>
    </source>
</evidence>
<keyword evidence="2" id="KW-1185">Reference proteome</keyword>
<evidence type="ECO:0000313" key="2">
    <source>
        <dbReference type="Proteomes" id="UP000887572"/>
    </source>
</evidence>
<dbReference type="WBParaSite" id="Gr19_v10_g16479.t1">
    <property type="protein sequence ID" value="Gr19_v10_g16479.t1"/>
    <property type="gene ID" value="Gr19_v10_g16479"/>
</dbReference>
<sequence>MGEPIKSNAWPRGKRKRKEILRGAPDLDEEDLRERLLDARMGGQDGQQPMDIAPAEQTTDRRFGTNQALPVQQQPVQQQVAQQNVVTNQNVGVDHITAQAVRSLDNFSYTMTLNTLPSLKGDSGSDSVRSFFKQFDVATEEWPEGKRLSALRSKCHGKAERAFNAAVSSNSYSYSIIREAMIQQLDDTDSKQMNSFDELMNGIHRKPNETTDELGERVAALVHRAYPGAYQINSNPELAVTLELSRRPGATFDEFIAFAARAAFTHHQHVTTAEEQVTFQGTAPSSDRIDPPCHTQQTSTLPDQISPR</sequence>
<feature type="region of interest" description="Disordered" evidence="1">
    <location>
        <begin position="277"/>
        <end position="308"/>
    </location>
</feature>
<reference evidence="3" key="1">
    <citation type="submission" date="2022-11" db="UniProtKB">
        <authorList>
            <consortium name="WormBaseParasite"/>
        </authorList>
    </citation>
    <scope>IDENTIFICATION</scope>
</reference>
<protein>
    <submittedName>
        <fullName evidence="3">Gag protein</fullName>
    </submittedName>
</protein>
<feature type="compositionally biased region" description="Polar residues" evidence="1">
    <location>
        <begin position="294"/>
        <end position="308"/>
    </location>
</feature>
<proteinExistence type="predicted"/>
<accession>A0A914HFF0</accession>
<dbReference type="Proteomes" id="UP000887572">
    <property type="component" value="Unplaced"/>
</dbReference>
<evidence type="ECO:0000256" key="1">
    <source>
        <dbReference type="SAM" id="MobiDB-lite"/>
    </source>
</evidence>
<name>A0A914HFF0_GLORO</name>
<dbReference type="AlphaFoldDB" id="A0A914HFF0"/>